<dbReference type="Pfam" id="PF00702">
    <property type="entry name" value="Hydrolase"/>
    <property type="match status" value="1"/>
</dbReference>
<dbReference type="SFLD" id="SFLDS00003">
    <property type="entry name" value="Haloacid_Dehalogenase"/>
    <property type="match status" value="1"/>
</dbReference>
<dbReference type="SFLD" id="SFLDG01129">
    <property type="entry name" value="C1.5:_HAD__Beta-PGM__Phosphata"/>
    <property type="match status" value="1"/>
</dbReference>
<dbReference type="KEGG" id="jde:Jden_1687"/>
<dbReference type="RefSeq" id="WP_015771961.1">
    <property type="nucleotide sequence ID" value="NC_013174.1"/>
</dbReference>
<dbReference type="PRINTS" id="PR00413">
    <property type="entry name" value="HADHALOGNASE"/>
</dbReference>
<comment type="cofactor">
    <cofactor evidence="1">
        <name>Mg(2+)</name>
        <dbReference type="ChEBI" id="CHEBI:18420"/>
    </cofactor>
</comment>
<gene>
    <name evidence="4" type="ordered locus">Jden_1687</name>
</gene>
<dbReference type="GO" id="GO:0044281">
    <property type="term" value="P:small molecule metabolic process"/>
    <property type="evidence" value="ECO:0007669"/>
    <property type="project" value="UniProtKB-ARBA"/>
</dbReference>
<evidence type="ECO:0000313" key="4">
    <source>
        <dbReference type="EMBL" id="ACV09333.1"/>
    </source>
</evidence>
<dbReference type="InterPro" id="IPR036412">
    <property type="entry name" value="HAD-like_sf"/>
</dbReference>
<dbReference type="InterPro" id="IPR006439">
    <property type="entry name" value="HAD-SF_hydro_IA"/>
</dbReference>
<dbReference type="PANTHER" id="PTHR46470:SF4">
    <property type="entry name" value="5-AMINO-6-(5-PHOSPHO-D-RIBITYLAMINO)URACIL PHOSPHATASE YIGB"/>
    <property type="match status" value="1"/>
</dbReference>
<proteinExistence type="predicted"/>
<dbReference type="InterPro" id="IPR051400">
    <property type="entry name" value="HAD-like_hydrolase"/>
</dbReference>
<evidence type="ECO:0000313" key="5">
    <source>
        <dbReference type="Proteomes" id="UP000000628"/>
    </source>
</evidence>
<dbReference type="NCBIfam" id="TIGR01549">
    <property type="entry name" value="HAD-SF-IA-v1"/>
    <property type="match status" value="1"/>
</dbReference>
<dbReference type="Gene3D" id="1.20.120.1600">
    <property type="match status" value="1"/>
</dbReference>
<organism evidence="4 5">
    <name type="scientific">Jonesia denitrificans (strain ATCC 14870 / DSM 20603 / BCRC 15368 / CIP 55.134 / JCM 11481 / NBRC 15587 / NCTC 10816 / Prevot 55134)</name>
    <name type="common">Listeria denitrificans</name>
    <dbReference type="NCBI Taxonomy" id="471856"/>
    <lineage>
        <taxon>Bacteria</taxon>
        <taxon>Bacillati</taxon>
        <taxon>Actinomycetota</taxon>
        <taxon>Actinomycetes</taxon>
        <taxon>Micrococcales</taxon>
        <taxon>Jonesiaceae</taxon>
        <taxon>Jonesia</taxon>
    </lineage>
</organism>
<dbReference type="SUPFAM" id="SSF56784">
    <property type="entry name" value="HAD-like"/>
    <property type="match status" value="1"/>
</dbReference>
<dbReference type="NCBIfam" id="TIGR01509">
    <property type="entry name" value="HAD-SF-IA-v3"/>
    <property type="match status" value="1"/>
</dbReference>
<dbReference type="Gene3D" id="3.40.50.1000">
    <property type="entry name" value="HAD superfamily/HAD-like"/>
    <property type="match status" value="1"/>
</dbReference>
<dbReference type="EMBL" id="CP001706">
    <property type="protein sequence ID" value="ACV09333.1"/>
    <property type="molecule type" value="Genomic_DNA"/>
</dbReference>
<dbReference type="PANTHER" id="PTHR46470">
    <property type="entry name" value="N-ACYLNEURAMINATE-9-PHOSPHATASE"/>
    <property type="match status" value="1"/>
</dbReference>
<keyword evidence="2 4" id="KW-0378">Hydrolase</keyword>
<evidence type="ECO:0000256" key="2">
    <source>
        <dbReference type="ARBA" id="ARBA00022801"/>
    </source>
</evidence>
<dbReference type="InterPro" id="IPR023214">
    <property type="entry name" value="HAD_sf"/>
</dbReference>
<keyword evidence="5" id="KW-1185">Reference proteome</keyword>
<keyword evidence="3" id="KW-0460">Magnesium</keyword>
<dbReference type="Proteomes" id="UP000000628">
    <property type="component" value="Chromosome"/>
</dbReference>
<dbReference type="eggNOG" id="COG0546">
    <property type="taxonomic scope" value="Bacteria"/>
</dbReference>
<dbReference type="AlphaFoldDB" id="C7QYU4"/>
<dbReference type="HOGENOM" id="CLU_045011_8_1_11"/>
<dbReference type="GO" id="GO:0016787">
    <property type="term" value="F:hydrolase activity"/>
    <property type="evidence" value="ECO:0007669"/>
    <property type="project" value="UniProtKB-KW"/>
</dbReference>
<dbReference type="OrthoDB" id="9810501at2"/>
<name>C7QYU4_JONDD</name>
<evidence type="ECO:0000256" key="1">
    <source>
        <dbReference type="ARBA" id="ARBA00001946"/>
    </source>
</evidence>
<sequence>MTLPENTKGVLLDVDDTLVDTRGAFAHAMGAIADEYFPHLPGERHGDVLAMWRADRNGFYRAYTQGRLSEQQQRRARAEELHAAFGGPMITDRLYAEWEELFMVAFAAGWAPFPEVDAVLADFSERGLAVGAVTNANQSMQTRKLRACGLDDVPLLVTLDTFGVGKPDPRVFLEATRLLGLSAENTVYVGDELDIDAHGAQRAGLTGVWLDRPGARRGGSHTEGRDRAVALGVSVITSLNELRTDPGR</sequence>
<evidence type="ECO:0000256" key="3">
    <source>
        <dbReference type="ARBA" id="ARBA00022842"/>
    </source>
</evidence>
<accession>C7QYU4</accession>
<dbReference type="STRING" id="471856.Jden_1687"/>
<protein>
    <submittedName>
        <fullName evidence="4">HAD-superfamily hydrolase, subfamily IA, variant 3</fullName>
    </submittedName>
</protein>
<reference evidence="4 5" key="1">
    <citation type="journal article" date="2009" name="Stand. Genomic Sci.">
        <title>Complete genome sequence of Jonesia denitrificans type strain (Prevot 55134).</title>
        <authorList>
            <person name="Pukall R."/>
            <person name="Gehrich-Schroter G."/>
            <person name="Lapidus A."/>
            <person name="Nolan M."/>
            <person name="Glavina Del Rio T."/>
            <person name="Lucas S."/>
            <person name="Chen F."/>
            <person name="Tice H."/>
            <person name="Pitluck S."/>
            <person name="Cheng J.F."/>
            <person name="Copeland A."/>
            <person name="Saunders E."/>
            <person name="Brettin T."/>
            <person name="Detter J.C."/>
            <person name="Bruce D."/>
            <person name="Goodwin L."/>
            <person name="Pati A."/>
            <person name="Ivanova N."/>
            <person name="Mavromatis K."/>
            <person name="Ovchinnikova G."/>
            <person name="Chen A."/>
            <person name="Palaniappan K."/>
            <person name="Land M."/>
            <person name="Hauser L."/>
            <person name="Chang Y.J."/>
            <person name="Jeffries C.D."/>
            <person name="Chain P."/>
            <person name="Goker M."/>
            <person name="Bristow J."/>
            <person name="Eisen J.A."/>
            <person name="Markowitz V."/>
            <person name="Hugenholtz P."/>
            <person name="Kyrpides N.C."/>
            <person name="Klenk H.P."/>
            <person name="Han C."/>
        </authorList>
    </citation>
    <scope>NUCLEOTIDE SEQUENCE [LARGE SCALE GENOMIC DNA]</scope>
    <source>
        <strain evidence="5">ATCC 14870 / DSM 20603 / BCRC 15368 / CIP 55.134 / JCM 11481 / NBRC 15587 / NCTC 10816 / Prevot 55134</strain>
    </source>
</reference>